<gene>
    <name evidence="11" type="ORF">LAMI_0E08834G</name>
</gene>
<sequence>MLLFILGIVLLAQEAVALNSPDFNPGFYPRYSMRYVNSEQFAELSLNATKTSNGSVVYANGPNVRCILPVREFSTTELDESVLESRIQADLTMGLEIISNQFKDVCLVYGDSFWTYMYCHGQQVTQVHFENGHVDPVLNFTLARESNRDENEIEPQAEPQAEMESGEYGFYITSTMSGGDLCRETGKPRSVELQYMCDPLTKTVQIVSVTESRLCHYNIRISVPDLCKIPFLSGSDDGGFTSTLSCFKIFPQEINDPITLTELYRPIFVGHGFFLLTETVPDDVFVRPLRPQILVFTGSAQESFSLQMSEAARSNFLSKAWNAFETILSRELLQGPDGTLCKFGDEFIWVGEVRNLNGDHIVDLRFEIDHQLAASVSLEDQASAGESKSFKLFNKGDDTSAQSQSKALLTGDKLKLKSVNDLVTKEREKARLELREKVTSLMNDLDDQTIDSYIDGDLSALFLPFEELRDKDNLLEQLEMKGNEAQQPLDERLANEESTTKESVVYQDIDTEHSEEGSKQDDAAS</sequence>
<dbReference type="AlphaFoldDB" id="A0A1G4JNJ9"/>
<name>A0A1G4JNJ9_9SACH</name>
<dbReference type="EMBL" id="LT598465">
    <property type="protein sequence ID" value="SCU92112.1"/>
    <property type="molecule type" value="Genomic_DNA"/>
</dbReference>
<keyword evidence="5 7" id="KW-0256">Endoplasmic reticulum</keyword>
<feature type="compositionally biased region" description="Basic and acidic residues" evidence="8">
    <location>
        <begin position="510"/>
        <end position="525"/>
    </location>
</feature>
<dbReference type="Gene3D" id="3.10.310.60">
    <property type="match status" value="1"/>
</dbReference>
<comment type="subcellular location">
    <subcellularLocation>
        <location evidence="1 7">Endoplasmic reticulum membrane</location>
        <topology evidence="1 7">Peripheral membrane protein</topology>
        <orientation evidence="1 7">Lumenal side</orientation>
    </subcellularLocation>
</comment>
<reference evidence="11 12" key="1">
    <citation type="submission" date="2016-03" db="EMBL/GenBank/DDBJ databases">
        <authorList>
            <person name="Devillers H."/>
        </authorList>
    </citation>
    <scope>NUCLEOTIDE SEQUENCE [LARGE SCALE GENOMIC DNA]</scope>
    <source>
        <strain evidence="11">CBS 11717</strain>
    </source>
</reference>
<dbReference type="InterPro" id="IPR009011">
    <property type="entry name" value="Man6P_isomerase_rcpt-bd_dom_sf"/>
</dbReference>
<dbReference type="InterPro" id="IPR041039">
    <property type="entry name" value="Yos9_DD"/>
</dbReference>
<dbReference type="PANTHER" id="PTHR15414:SF0">
    <property type="entry name" value="ENDOPLASMIC RETICULUM LECTIN 1"/>
    <property type="match status" value="1"/>
</dbReference>
<feature type="compositionally biased region" description="Basic and acidic residues" evidence="8">
    <location>
        <begin position="489"/>
        <end position="500"/>
    </location>
</feature>
<dbReference type="Pfam" id="PF07915">
    <property type="entry name" value="PRKCSH"/>
    <property type="match status" value="1"/>
</dbReference>
<keyword evidence="7" id="KW-0472">Membrane</keyword>
<dbReference type="PANTHER" id="PTHR15414">
    <property type="entry name" value="OS-9-RELATED"/>
    <property type="match status" value="1"/>
</dbReference>
<evidence type="ECO:0000256" key="2">
    <source>
        <dbReference type="ARBA" id="ARBA00009918"/>
    </source>
</evidence>
<evidence type="ECO:0000256" key="6">
    <source>
        <dbReference type="ARBA" id="ARBA00023157"/>
    </source>
</evidence>
<keyword evidence="4 7" id="KW-0430">Lectin</keyword>
<feature type="region of interest" description="Disordered" evidence="8">
    <location>
        <begin position="481"/>
        <end position="525"/>
    </location>
</feature>
<evidence type="ECO:0000256" key="8">
    <source>
        <dbReference type="SAM" id="MobiDB-lite"/>
    </source>
</evidence>
<organism evidence="11 12">
    <name type="scientific">Lachancea mirantina</name>
    <dbReference type="NCBI Taxonomy" id="1230905"/>
    <lineage>
        <taxon>Eukaryota</taxon>
        <taxon>Fungi</taxon>
        <taxon>Dikarya</taxon>
        <taxon>Ascomycota</taxon>
        <taxon>Saccharomycotina</taxon>
        <taxon>Saccharomycetes</taxon>
        <taxon>Saccharomycetales</taxon>
        <taxon>Saccharomycetaceae</taxon>
        <taxon>Lachancea</taxon>
    </lineage>
</organism>
<proteinExistence type="inferred from homology"/>
<protein>
    <recommendedName>
        <fullName evidence="7">Endoplasmic reticulum lectin</fullName>
    </recommendedName>
    <alternativeName>
        <fullName evidence="7">Protein OS-9 homolog</fullName>
    </alternativeName>
</protein>
<feature type="domain" description="MRH" evidence="10">
    <location>
        <begin position="104"/>
        <end position="229"/>
    </location>
</feature>
<dbReference type="GO" id="GO:0030970">
    <property type="term" value="P:retrograde protein transport, ER to cytosol"/>
    <property type="evidence" value="ECO:0007669"/>
    <property type="project" value="TreeGrafter"/>
</dbReference>
<evidence type="ECO:0000259" key="10">
    <source>
        <dbReference type="PROSITE" id="PS51914"/>
    </source>
</evidence>
<dbReference type="GO" id="GO:0030968">
    <property type="term" value="P:endoplasmic reticulum unfolded protein response"/>
    <property type="evidence" value="ECO:0007669"/>
    <property type="project" value="UniProtKB-UniRule"/>
</dbReference>
<evidence type="ECO:0000256" key="7">
    <source>
        <dbReference type="RuleBase" id="RU369099"/>
    </source>
</evidence>
<evidence type="ECO:0000256" key="9">
    <source>
        <dbReference type="SAM" id="SignalP"/>
    </source>
</evidence>
<dbReference type="Proteomes" id="UP000191024">
    <property type="component" value="Chromosome E"/>
</dbReference>
<evidence type="ECO:0000256" key="4">
    <source>
        <dbReference type="ARBA" id="ARBA00022734"/>
    </source>
</evidence>
<dbReference type="GO" id="GO:0005788">
    <property type="term" value="C:endoplasmic reticulum lumen"/>
    <property type="evidence" value="ECO:0007669"/>
    <property type="project" value="UniProtKB-UniRule"/>
</dbReference>
<feature type="chain" id="PRO_5009236125" description="Endoplasmic reticulum lectin" evidence="9">
    <location>
        <begin position="18"/>
        <end position="525"/>
    </location>
</feature>
<dbReference type="OrthoDB" id="448954at2759"/>
<keyword evidence="3 9" id="KW-0732">Signal</keyword>
<evidence type="ECO:0000313" key="12">
    <source>
        <dbReference type="Proteomes" id="UP000191024"/>
    </source>
</evidence>
<dbReference type="GO" id="GO:0030246">
    <property type="term" value="F:carbohydrate binding"/>
    <property type="evidence" value="ECO:0007669"/>
    <property type="project" value="UniProtKB-UniRule"/>
</dbReference>
<feature type="signal peptide" evidence="9">
    <location>
        <begin position="1"/>
        <end position="17"/>
    </location>
</feature>
<dbReference type="InterPro" id="IPR045149">
    <property type="entry name" value="OS-9-like"/>
</dbReference>
<accession>A0A1G4JNJ9</accession>
<keyword evidence="6" id="KW-1015">Disulfide bond</keyword>
<dbReference type="STRING" id="1230905.A0A1G4JNJ9"/>
<evidence type="ECO:0000256" key="1">
    <source>
        <dbReference type="ARBA" id="ARBA00004367"/>
    </source>
</evidence>
<comment type="similarity">
    <text evidence="2 7">Belongs to the OS-9 family.</text>
</comment>
<evidence type="ECO:0000256" key="3">
    <source>
        <dbReference type="ARBA" id="ARBA00022729"/>
    </source>
</evidence>
<dbReference type="InterPro" id="IPR044865">
    <property type="entry name" value="MRH_dom"/>
</dbReference>
<dbReference type="Gene3D" id="2.70.130.10">
    <property type="entry name" value="Mannose-6-phosphate receptor binding domain"/>
    <property type="match status" value="1"/>
</dbReference>
<dbReference type="PROSITE" id="PS51914">
    <property type="entry name" value="MRH"/>
    <property type="match status" value="1"/>
</dbReference>
<comment type="function">
    <text evidence="7">Lectin involved in the quality control of the secretory pathway. As a member of the endoplasmic reticulum-associated degradation lumenal (ERAD-L) surveillance system, targets misfolded endoplasmic reticulum lumenal glycoproteins for degradation.</text>
</comment>
<dbReference type="InterPro" id="IPR012913">
    <property type="entry name" value="OS9-like_dom"/>
</dbReference>
<evidence type="ECO:0000313" key="11">
    <source>
        <dbReference type="EMBL" id="SCU92112.1"/>
    </source>
</evidence>
<keyword evidence="12" id="KW-1185">Reference proteome</keyword>
<dbReference type="Pfam" id="PF17880">
    <property type="entry name" value="Yos9_DD"/>
    <property type="match status" value="1"/>
</dbReference>
<evidence type="ECO:0000256" key="5">
    <source>
        <dbReference type="ARBA" id="ARBA00022824"/>
    </source>
</evidence>
<dbReference type="GO" id="GO:0005789">
    <property type="term" value="C:endoplasmic reticulum membrane"/>
    <property type="evidence" value="ECO:0007669"/>
    <property type="project" value="UniProtKB-SubCell"/>
</dbReference>